<dbReference type="PANTHER" id="PTHR43133:SF51">
    <property type="entry name" value="RNA POLYMERASE SIGMA FACTOR"/>
    <property type="match status" value="1"/>
</dbReference>
<evidence type="ECO:0000256" key="4">
    <source>
        <dbReference type="ARBA" id="ARBA00023163"/>
    </source>
</evidence>
<dbReference type="GO" id="GO:0016987">
    <property type="term" value="F:sigma factor activity"/>
    <property type="evidence" value="ECO:0007669"/>
    <property type="project" value="UniProtKB-KW"/>
</dbReference>
<dbReference type="InterPro" id="IPR013249">
    <property type="entry name" value="RNA_pol_sigma70_r4_t2"/>
</dbReference>
<keyword evidence="10" id="KW-1185">Reference proteome</keyword>
<dbReference type="Proteomes" id="UP000521676">
    <property type="component" value="Unassembled WGS sequence"/>
</dbReference>
<sequence length="211" mass="24598">MDTVDTNISIDFPDLNETNIDLNDNELVRLILQGDSNAMAQLINRYQVSVYNLCRRMLRNQQEAEDATQEVFLRVYQQLHTYNLDRKFSTWILSIAAHYSIDLIRRKRPVSDLEEIISWKASLDPDPEDMVVSGEERDEVREQLKKLPGKYRMVLILRYWYDFSYEEISKATLLSISNVKIRLFRAREILAKQMAGSQPALKAAGKLAFGY</sequence>
<dbReference type="Proteomes" id="UP001431572">
    <property type="component" value="Chromosome 1"/>
</dbReference>
<dbReference type="InterPro" id="IPR013325">
    <property type="entry name" value="RNA_pol_sigma_r2"/>
</dbReference>
<organism evidence="7 9">
    <name type="scientific">Candidatus Chlorohelix allophototropha</name>
    <dbReference type="NCBI Taxonomy" id="3003348"/>
    <lineage>
        <taxon>Bacteria</taxon>
        <taxon>Bacillati</taxon>
        <taxon>Chloroflexota</taxon>
        <taxon>Chloroflexia</taxon>
        <taxon>Candidatus Chloroheliales</taxon>
        <taxon>Candidatus Chloroheliaceae</taxon>
        <taxon>Candidatus Chlorohelix</taxon>
    </lineage>
</organism>
<dbReference type="AlphaFoldDB" id="A0A8T7M3F2"/>
<dbReference type="SUPFAM" id="SSF88659">
    <property type="entry name" value="Sigma3 and sigma4 domains of RNA polymerase sigma factors"/>
    <property type="match status" value="1"/>
</dbReference>
<dbReference type="InterPro" id="IPR036388">
    <property type="entry name" value="WH-like_DNA-bd_sf"/>
</dbReference>
<dbReference type="RefSeq" id="WP_341467783.1">
    <property type="nucleotide sequence ID" value="NZ_CP128399.1"/>
</dbReference>
<evidence type="ECO:0000313" key="9">
    <source>
        <dbReference type="Proteomes" id="UP000521676"/>
    </source>
</evidence>
<protein>
    <submittedName>
        <fullName evidence="7">Sigma-70 family RNA polymerase sigma factor</fullName>
    </submittedName>
</protein>
<dbReference type="InterPro" id="IPR007627">
    <property type="entry name" value="RNA_pol_sigma70_r2"/>
</dbReference>
<evidence type="ECO:0000313" key="8">
    <source>
        <dbReference type="EMBL" id="WJW65895.1"/>
    </source>
</evidence>
<name>A0A8T7M3F2_9CHLR</name>
<comment type="similarity">
    <text evidence="1">Belongs to the sigma-70 factor family. ECF subfamily.</text>
</comment>
<dbReference type="Pfam" id="PF08281">
    <property type="entry name" value="Sigma70_r4_2"/>
    <property type="match status" value="1"/>
</dbReference>
<dbReference type="EMBL" id="JACATZ010000001">
    <property type="protein sequence ID" value="NWJ46526.1"/>
    <property type="molecule type" value="Genomic_DNA"/>
</dbReference>
<dbReference type="Gene3D" id="1.10.10.10">
    <property type="entry name" value="Winged helix-like DNA-binding domain superfamily/Winged helix DNA-binding domain"/>
    <property type="match status" value="1"/>
</dbReference>
<gene>
    <name evidence="7" type="ORF">HXX08_11660</name>
    <name evidence="8" type="ORF">OZ401_001675</name>
</gene>
<keyword evidence="3" id="KW-0731">Sigma factor</keyword>
<reference evidence="8" key="2">
    <citation type="journal article" date="2024" name="Nature">
        <title>Anoxygenic phototroph of the Chloroflexota uses a type I reaction centre.</title>
        <authorList>
            <person name="Tsuji J.M."/>
            <person name="Shaw N.A."/>
            <person name="Nagashima S."/>
            <person name="Venkiteswaran J.J."/>
            <person name="Schiff S.L."/>
            <person name="Watanabe T."/>
            <person name="Fukui M."/>
            <person name="Hanada S."/>
            <person name="Tank M."/>
            <person name="Neufeld J.D."/>
        </authorList>
    </citation>
    <scope>NUCLEOTIDE SEQUENCE</scope>
    <source>
        <strain evidence="8">L227-S17</strain>
    </source>
</reference>
<accession>A0A8T7M3F2</accession>
<evidence type="ECO:0000256" key="3">
    <source>
        <dbReference type="ARBA" id="ARBA00023082"/>
    </source>
</evidence>
<proteinExistence type="inferred from homology"/>
<feature type="domain" description="RNA polymerase sigma-70 region 2" evidence="5">
    <location>
        <begin position="42"/>
        <end position="108"/>
    </location>
</feature>
<evidence type="ECO:0000256" key="2">
    <source>
        <dbReference type="ARBA" id="ARBA00023015"/>
    </source>
</evidence>
<keyword evidence="4" id="KW-0804">Transcription</keyword>
<dbReference type="NCBIfam" id="TIGR02937">
    <property type="entry name" value="sigma70-ECF"/>
    <property type="match status" value="1"/>
</dbReference>
<evidence type="ECO:0000313" key="7">
    <source>
        <dbReference type="EMBL" id="NWJ46526.1"/>
    </source>
</evidence>
<keyword evidence="2" id="KW-0805">Transcription regulation</keyword>
<feature type="domain" description="RNA polymerase sigma factor 70 region 4 type 2" evidence="6">
    <location>
        <begin position="138"/>
        <end position="188"/>
    </location>
</feature>
<dbReference type="PANTHER" id="PTHR43133">
    <property type="entry name" value="RNA POLYMERASE ECF-TYPE SIGMA FACTO"/>
    <property type="match status" value="1"/>
</dbReference>
<dbReference type="GO" id="GO:0006352">
    <property type="term" value="P:DNA-templated transcription initiation"/>
    <property type="evidence" value="ECO:0007669"/>
    <property type="project" value="InterPro"/>
</dbReference>
<evidence type="ECO:0000259" key="6">
    <source>
        <dbReference type="Pfam" id="PF08281"/>
    </source>
</evidence>
<evidence type="ECO:0000313" key="10">
    <source>
        <dbReference type="Proteomes" id="UP001431572"/>
    </source>
</evidence>
<dbReference type="SUPFAM" id="SSF88946">
    <property type="entry name" value="Sigma2 domain of RNA polymerase sigma factors"/>
    <property type="match status" value="1"/>
</dbReference>
<dbReference type="InterPro" id="IPR039425">
    <property type="entry name" value="RNA_pol_sigma-70-like"/>
</dbReference>
<reference evidence="7 9" key="1">
    <citation type="submission" date="2020-06" db="EMBL/GenBank/DDBJ databases">
        <title>Anoxygenic phototrophic Chloroflexota member uses a Type I reaction center.</title>
        <authorList>
            <person name="Tsuji J.M."/>
            <person name="Shaw N.A."/>
            <person name="Nagashima S."/>
            <person name="Venkiteswaran J."/>
            <person name="Schiff S.L."/>
            <person name="Hanada S."/>
            <person name="Tank M."/>
            <person name="Neufeld J.D."/>
        </authorList>
    </citation>
    <scope>NUCLEOTIDE SEQUENCE [LARGE SCALE GENOMIC DNA]</scope>
    <source>
        <strain evidence="7">L227-S17</strain>
    </source>
</reference>
<dbReference type="CDD" id="cd06171">
    <property type="entry name" value="Sigma70_r4"/>
    <property type="match status" value="1"/>
</dbReference>
<evidence type="ECO:0000259" key="5">
    <source>
        <dbReference type="Pfam" id="PF04542"/>
    </source>
</evidence>
<dbReference type="GO" id="GO:0003677">
    <property type="term" value="F:DNA binding"/>
    <property type="evidence" value="ECO:0007669"/>
    <property type="project" value="InterPro"/>
</dbReference>
<dbReference type="Gene3D" id="1.10.1740.10">
    <property type="match status" value="1"/>
</dbReference>
<dbReference type="InterPro" id="IPR014284">
    <property type="entry name" value="RNA_pol_sigma-70_dom"/>
</dbReference>
<evidence type="ECO:0000256" key="1">
    <source>
        <dbReference type="ARBA" id="ARBA00010641"/>
    </source>
</evidence>
<dbReference type="EMBL" id="CP128399">
    <property type="protein sequence ID" value="WJW65895.1"/>
    <property type="molecule type" value="Genomic_DNA"/>
</dbReference>
<dbReference type="Pfam" id="PF04542">
    <property type="entry name" value="Sigma70_r2"/>
    <property type="match status" value="1"/>
</dbReference>
<dbReference type="InterPro" id="IPR013324">
    <property type="entry name" value="RNA_pol_sigma_r3/r4-like"/>
</dbReference>